<keyword evidence="3" id="KW-1185">Reference proteome</keyword>
<gene>
    <name evidence="2" type="ORF">DFR85_04800</name>
</gene>
<proteinExistence type="predicted"/>
<accession>A0A2U9IDD1</accession>
<evidence type="ECO:0000256" key="1">
    <source>
        <dbReference type="SAM" id="Phobius"/>
    </source>
</evidence>
<evidence type="ECO:0000313" key="2">
    <source>
        <dbReference type="EMBL" id="AWR94025.1"/>
    </source>
</evidence>
<keyword evidence="1" id="KW-0472">Membrane</keyword>
<keyword evidence="1" id="KW-0812">Transmembrane</keyword>
<name>A0A2U9IDD1_9CREN</name>
<protein>
    <submittedName>
        <fullName evidence="2">Uncharacterized protein</fullName>
    </submittedName>
</protein>
<keyword evidence="1" id="KW-1133">Transmembrane helix</keyword>
<dbReference type="GeneID" id="36831450"/>
<sequence>MSKSPQFFLEYIEDGIVDWDYALDARENIRNKYEKLLKEGSITKEEFEKYENRKINYLQQAVEKLSKGLLLIYAGIILLPFMIVAEMSNFGIKHPREMQEIINNARNHIKKSVSLNEIEKLGHEPIKESNLKELLELTQRNYRRYLGNEGIAKCLKSVENFITSSIKNRKWETLWEIVKKCEKLFNLSQLMKENLQLFVKCINNDKESCRKLNLSDAVLDQLAKNPYIINFSFAMTEMSIKEFIDMSILASYLEPLSTITRYSISSNPAYITRKELLEDVREHQDDIISFLEMKVQIVKNLVKNDEFVENMSKLYEVFGKILQNP</sequence>
<dbReference type="RefSeq" id="WP_110269908.1">
    <property type="nucleotide sequence ID" value="NZ_CP029289.2"/>
</dbReference>
<feature type="transmembrane region" description="Helical" evidence="1">
    <location>
        <begin position="70"/>
        <end position="92"/>
    </location>
</feature>
<reference evidence="2 3" key="1">
    <citation type="submission" date="2018-05" db="EMBL/GenBank/DDBJ databases">
        <title>Complete Genome Sequences of Extremely Thermoacidophilic, Metal-Mobilizing Type-Strain Members of the Archaeal Family Sulfolobaceae: Acidianus brierleyi DSM-1651T, Acidianus sulfidivorans DSM-18786T, Metallosphaera hakonensis DSM-7519T, and Metallosphaera prunae DSM-10039T.</title>
        <authorList>
            <person name="Counts J.A."/>
            <person name="Kelly R.M."/>
        </authorList>
    </citation>
    <scope>NUCLEOTIDE SEQUENCE [LARGE SCALE GENOMIC DNA]</scope>
    <source>
        <strain evidence="2 3">DSM 1651</strain>
    </source>
</reference>
<dbReference type="AlphaFoldDB" id="A0A2U9IDD1"/>
<dbReference type="KEGG" id="abri:DFR85_04800"/>
<dbReference type="Proteomes" id="UP000248044">
    <property type="component" value="Chromosome"/>
</dbReference>
<evidence type="ECO:0000313" key="3">
    <source>
        <dbReference type="Proteomes" id="UP000248044"/>
    </source>
</evidence>
<dbReference type="OrthoDB" id="383487at2157"/>
<organism evidence="2 3">
    <name type="scientific">Acidianus brierleyi</name>
    <dbReference type="NCBI Taxonomy" id="41673"/>
    <lineage>
        <taxon>Archaea</taxon>
        <taxon>Thermoproteota</taxon>
        <taxon>Thermoprotei</taxon>
        <taxon>Sulfolobales</taxon>
        <taxon>Sulfolobaceae</taxon>
        <taxon>Acidianus</taxon>
    </lineage>
</organism>
<dbReference type="EMBL" id="CP029289">
    <property type="protein sequence ID" value="AWR94025.1"/>
    <property type="molecule type" value="Genomic_DNA"/>
</dbReference>